<dbReference type="SUPFAM" id="SSF48008">
    <property type="entry name" value="GntR ligand-binding domain-like"/>
    <property type="match status" value="1"/>
</dbReference>
<comment type="caution">
    <text evidence="5">The sequence shown here is derived from an EMBL/GenBank/DDBJ whole genome shotgun (WGS) entry which is preliminary data.</text>
</comment>
<evidence type="ECO:0000259" key="4">
    <source>
        <dbReference type="PROSITE" id="PS50949"/>
    </source>
</evidence>
<evidence type="ECO:0000256" key="3">
    <source>
        <dbReference type="ARBA" id="ARBA00023163"/>
    </source>
</evidence>
<dbReference type="RefSeq" id="WP_283741114.1">
    <property type="nucleotide sequence ID" value="NZ_JASJEV010000007.1"/>
</dbReference>
<dbReference type="Proteomes" id="UP001321492">
    <property type="component" value="Unassembled WGS sequence"/>
</dbReference>
<accession>A0ABT7AKJ7</accession>
<gene>
    <name evidence="5" type="ORF">QNA08_12875</name>
</gene>
<sequence length="207" mass="23402">MSTARRKTRRALADEIAEAIRLGAFRPGEWLRQIDLEEKFRATRFDVRTALNELVVRKAIEHVPNRGHRVAEIDVETLKALREVRVLIETAAVPAIVARIDAATLARLDDLARAFGAAVETGTRAEQSRINSDFHHLMYRLSGNPVLEELIWNLRDRARGSTLTFWPSHEALRRSDRDHHAMVAALAARDAEELARLVAAHILKDDP</sequence>
<protein>
    <submittedName>
        <fullName evidence="5">GntR family transcriptional regulator</fullName>
    </submittedName>
</protein>
<dbReference type="SMART" id="SM00895">
    <property type="entry name" value="FCD"/>
    <property type="match status" value="1"/>
</dbReference>
<dbReference type="EMBL" id="JASJEV010000007">
    <property type="protein sequence ID" value="MDJ1159131.1"/>
    <property type="molecule type" value="Genomic_DNA"/>
</dbReference>
<keyword evidence="6" id="KW-1185">Reference proteome</keyword>
<dbReference type="Pfam" id="PF00392">
    <property type="entry name" value="GntR"/>
    <property type="match status" value="1"/>
</dbReference>
<feature type="domain" description="HTH gntR-type" evidence="4">
    <location>
        <begin position="6"/>
        <end position="73"/>
    </location>
</feature>
<dbReference type="InterPro" id="IPR036390">
    <property type="entry name" value="WH_DNA-bd_sf"/>
</dbReference>
<reference evidence="5 6" key="1">
    <citation type="submission" date="2023-05" db="EMBL/GenBank/DDBJ databases">
        <title>Chelatococcus sp. nov., a moderately thermophilic bacterium isolated from hot spring microbial mat.</title>
        <authorList>
            <person name="Hu C.-J."/>
            <person name="Li W.-J."/>
        </authorList>
    </citation>
    <scope>NUCLEOTIDE SEQUENCE [LARGE SCALE GENOMIC DNA]</scope>
    <source>
        <strain evidence="5 6">SYSU G07232</strain>
    </source>
</reference>
<evidence type="ECO:0000313" key="6">
    <source>
        <dbReference type="Proteomes" id="UP001321492"/>
    </source>
</evidence>
<dbReference type="InterPro" id="IPR008920">
    <property type="entry name" value="TF_FadR/GntR_C"/>
</dbReference>
<keyword evidence="1" id="KW-0805">Transcription regulation</keyword>
<dbReference type="InterPro" id="IPR011711">
    <property type="entry name" value="GntR_C"/>
</dbReference>
<dbReference type="InterPro" id="IPR000524">
    <property type="entry name" value="Tscrpt_reg_HTH_GntR"/>
</dbReference>
<dbReference type="PANTHER" id="PTHR43537">
    <property type="entry name" value="TRANSCRIPTIONAL REGULATOR, GNTR FAMILY"/>
    <property type="match status" value="1"/>
</dbReference>
<dbReference type="Gene3D" id="1.20.120.530">
    <property type="entry name" value="GntR ligand-binding domain-like"/>
    <property type="match status" value="1"/>
</dbReference>
<keyword evidence="2" id="KW-0238">DNA-binding</keyword>
<dbReference type="PANTHER" id="PTHR43537:SF49">
    <property type="entry name" value="TRANSCRIPTIONAL REGULATORY PROTEIN"/>
    <property type="match status" value="1"/>
</dbReference>
<proteinExistence type="predicted"/>
<evidence type="ECO:0000313" key="5">
    <source>
        <dbReference type="EMBL" id="MDJ1159131.1"/>
    </source>
</evidence>
<dbReference type="Gene3D" id="1.10.10.10">
    <property type="entry name" value="Winged helix-like DNA-binding domain superfamily/Winged helix DNA-binding domain"/>
    <property type="match status" value="1"/>
</dbReference>
<dbReference type="SUPFAM" id="SSF46785">
    <property type="entry name" value="Winged helix' DNA-binding domain"/>
    <property type="match status" value="1"/>
</dbReference>
<dbReference type="PROSITE" id="PS50949">
    <property type="entry name" value="HTH_GNTR"/>
    <property type="match status" value="1"/>
</dbReference>
<organism evidence="5 6">
    <name type="scientific">Chelatococcus albus</name>
    <dbReference type="NCBI Taxonomy" id="3047466"/>
    <lineage>
        <taxon>Bacteria</taxon>
        <taxon>Pseudomonadati</taxon>
        <taxon>Pseudomonadota</taxon>
        <taxon>Alphaproteobacteria</taxon>
        <taxon>Hyphomicrobiales</taxon>
        <taxon>Chelatococcaceae</taxon>
        <taxon>Chelatococcus</taxon>
    </lineage>
</organism>
<keyword evidence="3" id="KW-0804">Transcription</keyword>
<evidence type="ECO:0000256" key="2">
    <source>
        <dbReference type="ARBA" id="ARBA00023125"/>
    </source>
</evidence>
<name>A0ABT7AKJ7_9HYPH</name>
<dbReference type="InterPro" id="IPR036388">
    <property type="entry name" value="WH-like_DNA-bd_sf"/>
</dbReference>
<evidence type="ECO:0000256" key="1">
    <source>
        <dbReference type="ARBA" id="ARBA00023015"/>
    </source>
</evidence>
<dbReference type="Pfam" id="PF07729">
    <property type="entry name" value="FCD"/>
    <property type="match status" value="1"/>
</dbReference>